<gene>
    <name evidence="3" type="ORF">PRIO_4808</name>
</gene>
<dbReference type="SUPFAM" id="SSF55729">
    <property type="entry name" value="Acyl-CoA N-acyltransferases (Nat)"/>
    <property type="match status" value="1"/>
</dbReference>
<evidence type="ECO:0000259" key="2">
    <source>
        <dbReference type="PROSITE" id="PS51729"/>
    </source>
</evidence>
<feature type="domain" description="N-acetyltransferase" evidence="2">
    <location>
        <begin position="5"/>
        <end position="92"/>
    </location>
</feature>
<proteinExistence type="predicted"/>
<dbReference type="RefSeq" id="WP_020429016.1">
    <property type="nucleotide sequence ID" value="NZ_AGBD01000744.1"/>
</dbReference>
<dbReference type="PROSITE" id="PS51186">
    <property type="entry name" value="GNAT"/>
    <property type="match status" value="1"/>
</dbReference>
<dbReference type="Proteomes" id="UP000033163">
    <property type="component" value="Chromosome I"/>
</dbReference>
<feature type="domain" description="N-acetyltransferase" evidence="1">
    <location>
        <begin position="1"/>
        <end position="93"/>
    </location>
</feature>
<dbReference type="KEGG" id="pri:PRIO_4808"/>
<dbReference type="AlphaFoldDB" id="A0A0E4HG37"/>
<dbReference type="InterPro" id="IPR016181">
    <property type="entry name" value="Acyl_CoA_acyltransferase"/>
</dbReference>
<dbReference type="PROSITE" id="PS51729">
    <property type="entry name" value="GNAT_YJDJ"/>
    <property type="match status" value="1"/>
</dbReference>
<dbReference type="InterPro" id="IPR031165">
    <property type="entry name" value="GNAT_YJDJ"/>
</dbReference>
<name>A0A0E4HG37_9BACL</name>
<dbReference type="PANTHER" id="PTHR31435">
    <property type="entry name" value="PROTEIN NATD1"/>
    <property type="match status" value="1"/>
</dbReference>
<evidence type="ECO:0000313" key="3">
    <source>
        <dbReference type="EMBL" id="CQR57210.1"/>
    </source>
</evidence>
<dbReference type="InterPro" id="IPR045057">
    <property type="entry name" value="Gcn5-rel_NAT"/>
</dbReference>
<accession>A0A0E4HG37</accession>
<reference evidence="4" key="1">
    <citation type="submission" date="2015-03" db="EMBL/GenBank/DDBJ databases">
        <authorList>
            <person name="Wibberg D."/>
        </authorList>
    </citation>
    <scope>NUCLEOTIDE SEQUENCE [LARGE SCALE GENOMIC DNA]</scope>
</reference>
<protein>
    <submittedName>
        <fullName evidence="3">Uncharacterized protein</fullName>
    </submittedName>
</protein>
<dbReference type="STRING" id="483937.AMQ84_16145"/>
<dbReference type="EMBL" id="LN831776">
    <property type="protein sequence ID" value="CQR57210.1"/>
    <property type="molecule type" value="Genomic_DNA"/>
</dbReference>
<organism evidence="3 4">
    <name type="scientific">Paenibacillus riograndensis SBR5</name>
    <dbReference type="NCBI Taxonomy" id="1073571"/>
    <lineage>
        <taxon>Bacteria</taxon>
        <taxon>Bacillati</taxon>
        <taxon>Bacillota</taxon>
        <taxon>Bacilli</taxon>
        <taxon>Bacillales</taxon>
        <taxon>Paenibacillaceae</taxon>
        <taxon>Paenibacillus</taxon>
        <taxon>Paenibacillus sonchi group</taxon>
    </lineage>
</organism>
<dbReference type="GO" id="GO:0016747">
    <property type="term" value="F:acyltransferase activity, transferring groups other than amino-acyl groups"/>
    <property type="evidence" value="ECO:0007669"/>
    <property type="project" value="InterPro"/>
</dbReference>
<dbReference type="CDD" id="cd04301">
    <property type="entry name" value="NAT_SF"/>
    <property type="match status" value="1"/>
</dbReference>
<dbReference type="Gene3D" id="3.40.630.30">
    <property type="match status" value="1"/>
</dbReference>
<dbReference type="HOGENOM" id="CLU_132888_2_2_9"/>
<sequence length="93" mass="10600">MHNVVHDKDNKRFLIRDQDSIAAEMTYVTSTASLYIIDHTFVNTAYRGQGLGDLLVEAMVEYARENGIKILPLCPFAKGRFQQRAEFGDVLHQ</sequence>
<evidence type="ECO:0000313" key="4">
    <source>
        <dbReference type="Proteomes" id="UP000033163"/>
    </source>
</evidence>
<dbReference type="PATRIC" id="fig|1073571.4.peg.5166"/>
<dbReference type="InterPro" id="IPR000182">
    <property type="entry name" value="GNAT_dom"/>
</dbReference>
<evidence type="ECO:0000259" key="1">
    <source>
        <dbReference type="PROSITE" id="PS51186"/>
    </source>
</evidence>
<dbReference type="PANTHER" id="PTHR31435:SF10">
    <property type="entry name" value="BSR4717 PROTEIN"/>
    <property type="match status" value="1"/>
</dbReference>
<dbReference type="Pfam" id="PF14542">
    <property type="entry name" value="Acetyltransf_CG"/>
    <property type="match status" value="1"/>
</dbReference>